<accession>A0A212JBW3</accession>
<proteinExistence type="predicted"/>
<sequence length="168" mass="19400">MKRHLLFLAVFTVLTTSLLAQGYEVPKNYKFESKDAYTAYEPQVKETIDWLLDTPLGKEPIKRQEANAFFMAWLTGTPNVSVGVDSRVVDFIKVNPELLMPFMLGWTRYSFDNNYSKDNILCTKAALETVAAFYRKNRGYLKKDGSVEKLEKSIEKGKLEEEIRKKLK</sequence>
<reference evidence="2" key="1">
    <citation type="submission" date="2016-04" db="EMBL/GenBank/DDBJ databases">
        <authorList>
            <person name="Evans L.H."/>
            <person name="Alamgir A."/>
            <person name="Owens N."/>
            <person name="Weber N.D."/>
            <person name="Virtaneva K."/>
            <person name="Barbian K."/>
            <person name="Babar A."/>
            <person name="Rosenke K."/>
        </authorList>
    </citation>
    <scope>NUCLEOTIDE SEQUENCE</scope>
    <source>
        <strain evidence="2">86-2</strain>
    </source>
</reference>
<name>A0A212JBW3_9BACT</name>
<feature type="signal peptide" evidence="1">
    <location>
        <begin position="1"/>
        <end position="22"/>
    </location>
</feature>
<gene>
    <name evidence="2" type="ORF">KL86DYS2_11181</name>
</gene>
<dbReference type="RefSeq" id="WP_291030320.1">
    <property type="nucleotide sequence ID" value="NZ_CALESN010000085.1"/>
</dbReference>
<dbReference type="EMBL" id="FLUL01000001">
    <property type="protein sequence ID" value="SBV96926.1"/>
    <property type="molecule type" value="Genomic_DNA"/>
</dbReference>
<protein>
    <submittedName>
        <fullName evidence="2">Uncharacterized protein</fullName>
    </submittedName>
</protein>
<dbReference type="AlphaFoldDB" id="A0A212JBW3"/>
<evidence type="ECO:0000256" key="1">
    <source>
        <dbReference type="SAM" id="SignalP"/>
    </source>
</evidence>
<keyword evidence="1" id="KW-0732">Signal</keyword>
<feature type="chain" id="PRO_5012081000" evidence="1">
    <location>
        <begin position="23"/>
        <end position="168"/>
    </location>
</feature>
<organism evidence="2">
    <name type="scientific">uncultured Dysgonomonas sp</name>
    <dbReference type="NCBI Taxonomy" id="206096"/>
    <lineage>
        <taxon>Bacteria</taxon>
        <taxon>Pseudomonadati</taxon>
        <taxon>Bacteroidota</taxon>
        <taxon>Bacteroidia</taxon>
        <taxon>Bacteroidales</taxon>
        <taxon>Dysgonomonadaceae</taxon>
        <taxon>Dysgonomonas</taxon>
        <taxon>environmental samples</taxon>
    </lineage>
</organism>
<evidence type="ECO:0000313" key="2">
    <source>
        <dbReference type="EMBL" id="SBV96926.1"/>
    </source>
</evidence>